<evidence type="ECO:0000313" key="2">
    <source>
        <dbReference type="Proteomes" id="UP000282378"/>
    </source>
</evidence>
<dbReference type="Proteomes" id="UP000282378">
    <property type="component" value="Unassembled WGS sequence"/>
</dbReference>
<accession>A0A3M2TTE3</accession>
<name>A0A3M2TTE3_PSEYM</name>
<reference evidence="1 2" key="1">
    <citation type="submission" date="2018-08" db="EMBL/GenBank/DDBJ databases">
        <title>Recombination of ecologically and evolutionarily significant loci maintains genetic cohesion in the Pseudomonas syringae species complex.</title>
        <authorList>
            <person name="Dillon M."/>
            <person name="Thakur S."/>
            <person name="Almeida R.N.D."/>
            <person name="Weir B.S."/>
            <person name="Guttman D.S."/>
        </authorList>
    </citation>
    <scope>NUCLEOTIDE SEQUENCE [LARGE SCALE GENOMIC DNA]</scope>
    <source>
        <strain evidence="1 2">88_10</strain>
    </source>
</reference>
<feature type="non-terminal residue" evidence="1">
    <location>
        <position position="1"/>
    </location>
</feature>
<organism evidence="1 2">
    <name type="scientific">Pseudomonas syringae pv. maculicola</name>
    <dbReference type="NCBI Taxonomy" id="59511"/>
    <lineage>
        <taxon>Bacteria</taxon>
        <taxon>Pseudomonadati</taxon>
        <taxon>Pseudomonadota</taxon>
        <taxon>Gammaproteobacteria</taxon>
        <taxon>Pseudomonadales</taxon>
        <taxon>Pseudomonadaceae</taxon>
        <taxon>Pseudomonas</taxon>
    </lineage>
</organism>
<proteinExistence type="predicted"/>
<comment type="caution">
    <text evidence="1">The sequence shown here is derived from an EMBL/GenBank/DDBJ whole genome shotgun (WGS) entry which is preliminary data.</text>
</comment>
<protein>
    <submittedName>
        <fullName evidence="1">Uncharacterized protein</fullName>
    </submittedName>
</protein>
<dbReference type="EMBL" id="RBNL01005069">
    <property type="protein sequence ID" value="RML17298.1"/>
    <property type="molecule type" value="Genomic_DNA"/>
</dbReference>
<gene>
    <name evidence="1" type="ORF">APX70_05082</name>
</gene>
<dbReference type="AlphaFoldDB" id="A0A3M2TTE3"/>
<sequence>WLVAMRKSDWTFVPKLRVGKQFVMLRVASVLQLNVMSYS</sequence>
<evidence type="ECO:0000313" key="1">
    <source>
        <dbReference type="EMBL" id="RML17298.1"/>
    </source>
</evidence>